<dbReference type="EMBL" id="PDUG01000004">
    <property type="protein sequence ID" value="PIC31276.1"/>
    <property type="molecule type" value="Genomic_DNA"/>
</dbReference>
<name>A0A2G5TWF6_9PELO</name>
<keyword evidence="3" id="KW-1185">Reference proteome</keyword>
<reference evidence="3" key="1">
    <citation type="submission" date="2017-10" db="EMBL/GenBank/DDBJ databases">
        <title>Rapid genome shrinkage in a self-fertile nematode reveals novel sperm competition proteins.</title>
        <authorList>
            <person name="Yin D."/>
            <person name="Schwarz E.M."/>
            <person name="Thomas C.G."/>
            <person name="Felde R.L."/>
            <person name="Korf I.F."/>
            <person name="Cutter A.D."/>
            <person name="Schartner C.M."/>
            <person name="Ralston E.J."/>
            <person name="Meyer B.J."/>
            <person name="Haag E.S."/>
        </authorList>
    </citation>
    <scope>NUCLEOTIDE SEQUENCE [LARGE SCALE GENOMIC DNA]</scope>
    <source>
        <strain evidence="3">JU1422</strain>
    </source>
</reference>
<evidence type="ECO:0000313" key="3">
    <source>
        <dbReference type="Proteomes" id="UP000230233"/>
    </source>
</evidence>
<proteinExistence type="predicted"/>
<protein>
    <submittedName>
        <fullName evidence="2">Uncharacterized protein</fullName>
    </submittedName>
</protein>
<feature type="transmembrane region" description="Helical" evidence="1">
    <location>
        <begin position="77"/>
        <end position="100"/>
    </location>
</feature>
<evidence type="ECO:0000256" key="1">
    <source>
        <dbReference type="SAM" id="Phobius"/>
    </source>
</evidence>
<organism evidence="2 3">
    <name type="scientific">Caenorhabditis nigoni</name>
    <dbReference type="NCBI Taxonomy" id="1611254"/>
    <lineage>
        <taxon>Eukaryota</taxon>
        <taxon>Metazoa</taxon>
        <taxon>Ecdysozoa</taxon>
        <taxon>Nematoda</taxon>
        <taxon>Chromadorea</taxon>
        <taxon>Rhabditida</taxon>
        <taxon>Rhabditina</taxon>
        <taxon>Rhabditomorpha</taxon>
        <taxon>Rhabditoidea</taxon>
        <taxon>Rhabditidae</taxon>
        <taxon>Peloderinae</taxon>
        <taxon>Caenorhabditis</taxon>
    </lineage>
</organism>
<dbReference type="STRING" id="1611254.A0A2G5TWF6"/>
<evidence type="ECO:0000313" key="2">
    <source>
        <dbReference type="EMBL" id="PIC31276.1"/>
    </source>
</evidence>
<dbReference type="Proteomes" id="UP000230233">
    <property type="component" value="Chromosome IV"/>
</dbReference>
<keyword evidence="1" id="KW-0472">Membrane</keyword>
<dbReference type="AlphaFoldDB" id="A0A2G5TWF6"/>
<comment type="caution">
    <text evidence="2">The sequence shown here is derived from an EMBL/GenBank/DDBJ whole genome shotgun (WGS) entry which is preliminary data.</text>
</comment>
<accession>A0A2G5TWF6</accession>
<dbReference type="OrthoDB" id="5859500at2759"/>
<gene>
    <name evidence="2" type="primary">Cnig_chr_IV.g12029</name>
    <name evidence="2" type="ORF">B9Z55_012029</name>
</gene>
<sequence>MTSFVDNQSLTNYLIIDYDTDDEDDDDDNYDVFPITKQFISNVPKKNRKRVRKCMKNGFICCFKTIKYTVLCCRCVIVWRCLWLFIILLIGLFLFTCFYYDDARKIFQFVYIVIDTSIHLYKRLESQNNET</sequence>
<keyword evidence="1" id="KW-0812">Transmembrane</keyword>
<keyword evidence="1" id="KW-1133">Transmembrane helix</keyword>